<feature type="transmembrane region" description="Helical" evidence="1">
    <location>
        <begin position="173"/>
        <end position="190"/>
    </location>
</feature>
<dbReference type="AlphaFoldDB" id="A0A198GD55"/>
<proteinExistence type="predicted"/>
<dbReference type="GO" id="GO:0080120">
    <property type="term" value="P:CAAX-box protein maturation"/>
    <property type="evidence" value="ECO:0007669"/>
    <property type="project" value="UniProtKB-ARBA"/>
</dbReference>
<keyword evidence="1" id="KW-0812">Transmembrane</keyword>
<reference evidence="3 4" key="1">
    <citation type="submission" date="2016-04" db="EMBL/GenBank/DDBJ databases">
        <title>ATOL: Assembling a taxonomically balanced genome-scale reconstruction of the evolutionary history of the Enterobacteriaceae.</title>
        <authorList>
            <person name="Plunkett G.III."/>
            <person name="Neeno-Eckwall E.C."/>
            <person name="Glasner J.D."/>
            <person name="Perna N.T."/>
        </authorList>
    </citation>
    <scope>NUCLEOTIDE SEQUENCE [LARGE SCALE GENOMIC DNA]</scope>
    <source>
        <strain evidence="3 4">ATCC 19692</strain>
    </source>
</reference>
<evidence type="ECO:0000313" key="3">
    <source>
        <dbReference type="EMBL" id="OAT34719.1"/>
    </source>
</evidence>
<feature type="transmembrane region" description="Helical" evidence="1">
    <location>
        <begin position="115"/>
        <end position="135"/>
    </location>
</feature>
<feature type="transmembrane region" description="Helical" evidence="1">
    <location>
        <begin position="219"/>
        <end position="241"/>
    </location>
</feature>
<feature type="domain" description="CAAX prenyl protease 2/Lysostaphin resistance protein A-like" evidence="2">
    <location>
        <begin position="141"/>
        <end position="232"/>
    </location>
</feature>
<accession>A0A198GD55</accession>
<feature type="transmembrane region" description="Helical" evidence="1">
    <location>
        <begin position="6"/>
        <end position="28"/>
    </location>
</feature>
<feature type="transmembrane region" description="Helical" evidence="1">
    <location>
        <begin position="141"/>
        <end position="161"/>
    </location>
</feature>
<gene>
    <name evidence="3" type="ORF">M983_1034</name>
</gene>
<dbReference type="GO" id="GO:0004175">
    <property type="term" value="F:endopeptidase activity"/>
    <property type="evidence" value="ECO:0007669"/>
    <property type="project" value="UniProtKB-ARBA"/>
</dbReference>
<evidence type="ECO:0000256" key="1">
    <source>
        <dbReference type="SAM" id="Phobius"/>
    </source>
</evidence>
<dbReference type="PATRIC" id="fig|1354337.4.peg.1053"/>
<comment type="caution">
    <text evidence="3">The sequence shown here is derived from an EMBL/GenBank/DDBJ whole genome shotgun (WGS) entry which is preliminary data.</text>
</comment>
<feature type="transmembrane region" description="Helical" evidence="1">
    <location>
        <begin position="86"/>
        <end position="103"/>
    </location>
</feature>
<evidence type="ECO:0000313" key="4">
    <source>
        <dbReference type="Proteomes" id="UP000094023"/>
    </source>
</evidence>
<sequence>MSGFIAGIITWQALPVIFIIILLAFAYSRYKTQPYLRAAIILTLIIIASGLTFHFIPGFNNMRYIPRSSLGIHSAPFSFYLNTDKALLPFILLIFTPMLFVCTPLKKVSKLKWGLLCLAVPALLFLAVALGGLAIEPHWPEWLPVFILANLFFVCLAEEALFRGVIQQYLSHYLPPYVALIIAATLFGLAHFTGGLLLVIFALLAGIIYGLAWMWSGRLWVAVIFHFALNLMHLLLFTYPFKIA</sequence>
<organism evidence="3 4">
    <name type="scientific">Proteus myxofaciens ATCC 19692</name>
    <dbReference type="NCBI Taxonomy" id="1354337"/>
    <lineage>
        <taxon>Bacteria</taxon>
        <taxon>Pseudomonadati</taxon>
        <taxon>Pseudomonadota</taxon>
        <taxon>Gammaproteobacteria</taxon>
        <taxon>Enterobacterales</taxon>
        <taxon>Morganellaceae</taxon>
        <taxon>Proteus</taxon>
    </lineage>
</organism>
<name>A0A198GD55_9GAMM</name>
<dbReference type="InterPro" id="IPR003675">
    <property type="entry name" value="Rce1/LyrA-like_dom"/>
</dbReference>
<dbReference type="STRING" id="1354337.M983_1034"/>
<keyword evidence="1" id="KW-0472">Membrane</keyword>
<evidence type="ECO:0000259" key="2">
    <source>
        <dbReference type="Pfam" id="PF02517"/>
    </source>
</evidence>
<dbReference type="EMBL" id="LXEN01000042">
    <property type="protein sequence ID" value="OAT34719.1"/>
    <property type="molecule type" value="Genomic_DNA"/>
</dbReference>
<keyword evidence="1" id="KW-1133">Transmembrane helix</keyword>
<feature type="transmembrane region" description="Helical" evidence="1">
    <location>
        <begin position="35"/>
        <end position="56"/>
    </location>
</feature>
<dbReference type="Pfam" id="PF02517">
    <property type="entry name" value="Rce1-like"/>
    <property type="match status" value="1"/>
</dbReference>
<keyword evidence="4" id="KW-1185">Reference proteome</keyword>
<dbReference type="Proteomes" id="UP000094023">
    <property type="component" value="Unassembled WGS sequence"/>
</dbReference>
<protein>
    <submittedName>
        <fullName evidence="3">Putative membrane protein</fullName>
    </submittedName>
</protein>
<feature type="transmembrane region" description="Helical" evidence="1">
    <location>
        <begin position="196"/>
        <end position="212"/>
    </location>
</feature>